<feature type="transmembrane region" description="Helical" evidence="1">
    <location>
        <begin position="82"/>
        <end position="101"/>
    </location>
</feature>
<evidence type="ECO:0000313" key="3">
    <source>
        <dbReference type="Proteomes" id="UP001500851"/>
    </source>
</evidence>
<keyword evidence="1" id="KW-1133">Transmembrane helix</keyword>
<reference evidence="2 3" key="1">
    <citation type="journal article" date="2019" name="Int. J. Syst. Evol. Microbiol.">
        <title>The Global Catalogue of Microorganisms (GCM) 10K type strain sequencing project: providing services to taxonomists for standard genome sequencing and annotation.</title>
        <authorList>
            <consortium name="The Broad Institute Genomics Platform"/>
            <consortium name="The Broad Institute Genome Sequencing Center for Infectious Disease"/>
            <person name="Wu L."/>
            <person name="Ma J."/>
        </authorList>
    </citation>
    <scope>NUCLEOTIDE SEQUENCE [LARGE SCALE GENOMIC DNA]</scope>
    <source>
        <strain evidence="2 3">JCM 14736</strain>
    </source>
</reference>
<evidence type="ECO:0008006" key="4">
    <source>
        <dbReference type="Google" id="ProtNLM"/>
    </source>
</evidence>
<name>A0ABN2LNP4_9MICO</name>
<keyword evidence="1" id="KW-0472">Membrane</keyword>
<feature type="transmembrane region" description="Helical" evidence="1">
    <location>
        <begin position="42"/>
        <end position="66"/>
    </location>
</feature>
<keyword evidence="3" id="KW-1185">Reference proteome</keyword>
<keyword evidence="1" id="KW-0812">Transmembrane</keyword>
<organism evidence="2 3">
    <name type="scientific">Leucobacter iarius</name>
    <dbReference type="NCBI Taxonomy" id="333963"/>
    <lineage>
        <taxon>Bacteria</taxon>
        <taxon>Bacillati</taxon>
        <taxon>Actinomycetota</taxon>
        <taxon>Actinomycetes</taxon>
        <taxon>Micrococcales</taxon>
        <taxon>Microbacteriaceae</taxon>
        <taxon>Leucobacter</taxon>
    </lineage>
</organism>
<gene>
    <name evidence="2" type="ORF">GCM10009768_25010</name>
</gene>
<accession>A0ABN2LNP4</accession>
<evidence type="ECO:0000256" key="1">
    <source>
        <dbReference type="SAM" id="Phobius"/>
    </source>
</evidence>
<comment type="caution">
    <text evidence="2">The sequence shown here is derived from an EMBL/GenBank/DDBJ whole genome shotgun (WGS) entry which is preliminary data.</text>
</comment>
<proteinExistence type="predicted"/>
<sequence length="205" mass="22511">MAVLLGGLMVLSAVQATGAPREGEVRISLRDEGTWIGTRSRVYAVFNTLILANCAALGSASLLYIVNELASAEEGSAEIPRLAWVSLVFIPWSMCLVPLLVRSWKNPPGVELTSHGVNWNTARSWSRHSVDWAEIETVGVTVRRQKVSLICRLATGAVMEINQHGLRSDPKAVAAIVRFYLEHPEHRDALSDPEEALRQFQGTVL</sequence>
<evidence type="ECO:0000313" key="2">
    <source>
        <dbReference type="EMBL" id="GAA1794916.1"/>
    </source>
</evidence>
<dbReference type="EMBL" id="BAAAOB010000003">
    <property type="protein sequence ID" value="GAA1794916.1"/>
    <property type="molecule type" value="Genomic_DNA"/>
</dbReference>
<protein>
    <recommendedName>
        <fullName evidence="4">DUF304 domain-containing protein</fullName>
    </recommendedName>
</protein>
<dbReference type="Proteomes" id="UP001500851">
    <property type="component" value="Unassembled WGS sequence"/>
</dbReference>